<dbReference type="EMBL" id="SMTK01000004">
    <property type="protein sequence ID" value="TDK24556.1"/>
    <property type="molecule type" value="Genomic_DNA"/>
</dbReference>
<dbReference type="Gene3D" id="3.10.20.30">
    <property type="match status" value="1"/>
</dbReference>
<dbReference type="InterPro" id="IPR012675">
    <property type="entry name" value="Beta-grasp_dom_sf"/>
</dbReference>
<dbReference type="SUPFAM" id="SSF54285">
    <property type="entry name" value="MoaD/ThiS"/>
    <property type="match status" value="1"/>
</dbReference>
<organism evidence="1 2">
    <name type="scientific">Arthrobacter crusticola</name>
    <dbReference type="NCBI Taxonomy" id="2547960"/>
    <lineage>
        <taxon>Bacteria</taxon>
        <taxon>Bacillati</taxon>
        <taxon>Actinomycetota</taxon>
        <taxon>Actinomycetes</taxon>
        <taxon>Micrococcales</taxon>
        <taxon>Micrococcaceae</taxon>
        <taxon>Arthrobacter</taxon>
    </lineage>
</organism>
<gene>
    <name evidence="1" type="ORF">E2F48_12030</name>
</gene>
<accession>A0A4R5TU41</accession>
<dbReference type="InterPro" id="IPR003749">
    <property type="entry name" value="ThiS/MoaD-like"/>
</dbReference>
<dbReference type="InterPro" id="IPR016155">
    <property type="entry name" value="Mopterin_synth/thiamin_S_b"/>
</dbReference>
<dbReference type="AlphaFoldDB" id="A0A4R5TU41"/>
<evidence type="ECO:0000313" key="1">
    <source>
        <dbReference type="EMBL" id="TDK24556.1"/>
    </source>
</evidence>
<dbReference type="Pfam" id="PF02597">
    <property type="entry name" value="ThiS"/>
    <property type="match status" value="1"/>
</dbReference>
<comment type="caution">
    <text evidence="1">The sequence shown here is derived from an EMBL/GenBank/DDBJ whole genome shotgun (WGS) entry which is preliminary data.</text>
</comment>
<reference evidence="1 2" key="1">
    <citation type="submission" date="2019-03" db="EMBL/GenBank/DDBJ databases">
        <title>Arthrobacter sp. nov., an bacterium isolated from biocrust in Mu Us Desert.</title>
        <authorList>
            <person name="Lixiong L."/>
        </authorList>
    </citation>
    <scope>NUCLEOTIDE SEQUENCE [LARGE SCALE GENOMIC DNA]</scope>
    <source>
        <strain evidence="1 2">SLN-3</strain>
    </source>
</reference>
<evidence type="ECO:0000313" key="2">
    <source>
        <dbReference type="Proteomes" id="UP000295411"/>
    </source>
</evidence>
<protein>
    <submittedName>
        <fullName evidence="1">MoaD/ThiS family protein</fullName>
    </submittedName>
</protein>
<name>A0A4R5TU41_9MICC</name>
<dbReference type="InterPro" id="IPR052045">
    <property type="entry name" value="Sulfur_Carrier/Prot_Modifier"/>
</dbReference>
<dbReference type="PANTHER" id="PTHR38031:SF1">
    <property type="entry name" value="SULFUR CARRIER PROTEIN CYSO"/>
    <property type="match status" value="1"/>
</dbReference>
<keyword evidence="2" id="KW-1185">Reference proteome</keyword>
<dbReference type="PANTHER" id="PTHR38031">
    <property type="entry name" value="SULFUR CARRIER PROTEIN SLR0821-RELATED"/>
    <property type="match status" value="1"/>
</dbReference>
<dbReference type="OrthoDB" id="9156098at2"/>
<proteinExistence type="predicted"/>
<dbReference type="RefSeq" id="WP_133404234.1">
    <property type="nucleotide sequence ID" value="NZ_SMTK01000004.1"/>
</dbReference>
<sequence length="95" mass="10289">MGSVSVLIPTLLRPLVEGRSEVVLPVEAPVTVGGVLDRLSEGRPLLNRKIRDETGALRRFVNIYVEGEDVRRLELLDTPVEPGDTVMVIQSVAGG</sequence>
<dbReference type="Proteomes" id="UP000295411">
    <property type="component" value="Unassembled WGS sequence"/>
</dbReference>